<evidence type="ECO:0000256" key="2">
    <source>
        <dbReference type="ARBA" id="ARBA00012417"/>
    </source>
</evidence>
<dbReference type="PANTHER" id="PTHR10133">
    <property type="entry name" value="DNA POLYMERASE I"/>
    <property type="match status" value="1"/>
</dbReference>
<comment type="catalytic activity">
    <reaction evidence="5">
        <text>DNA(n) + a 2'-deoxyribonucleoside 5'-triphosphate = DNA(n+1) + diphosphate</text>
        <dbReference type="Rhea" id="RHEA:22508"/>
        <dbReference type="Rhea" id="RHEA-COMP:17339"/>
        <dbReference type="Rhea" id="RHEA-COMP:17340"/>
        <dbReference type="ChEBI" id="CHEBI:33019"/>
        <dbReference type="ChEBI" id="CHEBI:61560"/>
        <dbReference type="ChEBI" id="CHEBI:173112"/>
        <dbReference type="EC" id="2.7.7.7"/>
    </reaction>
</comment>
<gene>
    <name evidence="7" type="ORF">GWI71_00095</name>
</gene>
<dbReference type="PANTHER" id="PTHR10133:SF27">
    <property type="entry name" value="DNA POLYMERASE NU"/>
    <property type="match status" value="1"/>
</dbReference>
<evidence type="ECO:0000313" key="8">
    <source>
        <dbReference type="Proteomes" id="UP000541347"/>
    </source>
</evidence>
<protein>
    <recommendedName>
        <fullName evidence="2">DNA-directed DNA polymerase</fullName>
        <ecNumber evidence="2">2.7.7.7</ecNumber>
    </recommendedName>
</protein>
<evidence type="ECO:0000256" key="5">
    <source>
        <dbReference type="ARBA" id="ARBA00049244"/>
    </source>
</evidence>
<name>A0ABW9ZGC3_9HYPH</name>
<keyword evidence="8" id="KW-1185">Reference proteome</keyword>
<evidence type="ECO:0000259" key="6">
    <source>
        <dbReference type="SMART" id="SM00482"/>
    </source>
</evidence>
<evidence type="ECO:0000256" key="1">
    <source>
        <dbReference type="ARBA" id="ARBA00011541"/>
    </source>
</evidence>
<organism evidence="7 8">
    <name type="scientific">Pannonibacter tanglangensis</name>
    <dbReference type="NCBI Taxonomy" id="2750084"/>
    <lineage>
        <taxon>Bacteria</taxon>
        <taxon>Pseudomonadati</taxon>
        <taxon>Pseudomonadota</taxon>
        <taxon>Alphaproteobacteria</taxon>
        <taxon>Hyphomicrobiales</taxon>
        <taxon>Stappiaceae</taxon>
        <taxon>Pannonibacter</taxon>
    </lineage>
</organism>
<dbReference type="InterPro" id="IPR002298">
    <property type="entry name" value="DNA_polymerase_A"/>
</dbReference>
<dbReference type="RefSeq" id="WP_161672724.1">
    <property type="nucleotide sequence ID" value="NZ_JAABLP010000001.1"/>
</dbReference>
<dbReference type="SUPFAM" id="SSF56672">
    <property type="entry name" value="DNA/RNA polymerases"/>
    <property type="match status" value="1"/>
</dbReference>
<dbReference type="EC" id="2.7.7.7" evidence="2"/>
<accession>A0ABW9ZGC3</accession>
<feature type="domain" description="DNA-directed DNA polymerase family A palm" evidence="6">
    <location>
        <begin position="18"/>
        <end position="271"/>
    </location>
</feature>
<dbReference type="SMART" id="SM00482">
    <property type="entry name" value="POLAc"/>
    <property type="match status" value="1"/>
</dbReference>
<dbReference type="Gene3D" id="3.30.70.370">
    <property type="match status" value="1"/>
</dbReference>
<keyword evidence="4" id="KW-0269">Exonuclease</keyword>
<keyword evidence="4" id="KW-0540">Nuclease</keyword>
<reference evidence="7 8" key="1">
    <citation type="submission" date="2020-01" db="EMBL/GenBank/DDBJ databases">
        <authorList>
            <person name="Peng S.Y."/>
            <person name="Li J."/>
            <person name="Wang M."/>
            <person name="Wang L."/>
            <person name="Wang C.Q."/>
            <person name="Wang J.R."/>
        </authorList>
    </citation>
    <scope>NUCLEOTIDE SEQUENCE [LARGE SCALE GENOMIC DNA]</scope>
    <source>
        <strain evidence="7 8">XCT-34</strain>
    </source>
</reference>
<proteinExistence type="predicted"/>
<keyword evidence="3" id="KW-0235">DNA replication</keyword>
<comment type="subunit">
    <text evidence="1">Single-chain monomer with multiple functions.</text>
</comment>
<evidence type="ECO:0000256" key="4">
    <source>
        <dbReference type="ARBA" id="ARBA00022839"/>
    </source>
</evidence>
<dbReference type="Proteomes" id="UP000541347">
    <property type="component" value="Unassembled WGS sequence"/>
</dbReference>
<keyword evidence="4" id="KW-0378">Hydrolase</keyword>
<evidence type="ECO:0000256" key="3">
    <source>
        <dbReference type="ARBA" id="ARBA00022705"/>
    </source>
</evidence>
<dbReference type="EMBL" id="JAABLP010000001">
    <property type="protein sequence ID" value="NBN62072.1"/>
    <property type="molecule type" value="Genomic_DNA"/>
</dbReference>
<dbReference type="Pfam" id="PF00476">
    <property type="entry name" value="DNA_pol_A"/>
    <property type="match status" value="1"/>
</dbReference>
<sequence length="306" mass="33561">MNAALFTLLYGNPMSVLSSCLRGILRAAPGKVLVAADYRAVEARGVAWLAGQEDVLDVFRSGRDIYLHAASKIYGREITKADEAERQIGKVSTLALGYQGGVGAFQTLARASGVKVADADADQIKVAWREAHPKIVQYWYDLERAALDAVRQPGKITVAGAVGREVRFLKKGSFLLARLPSGRRLAYPFPVITEKEVPWGGTRPSLTYKTVDSVTRQWGVTDTYGGKLCENVTQAVCRDLLAAAIVRLERAGFPVVLHVHDEIVCEVPDTLAGAEDRMSEIMRETPAWAAGFPVDVESWRAVRYRK</sequence>
<evidence type="ECO:0000313" key="7">
    <source>
        <dbReference type="EMBL" id="NBN62072.1"/>
    </source>
</evidence>
<dbReference type="Gene3D" id="1.10.150.20">
    <property type="entry name" value="5' to 3' exonuclease, C-terminal subdomain"/>
    <property type="match status" value="1"/>
</dbReference>
<comment type="caution">
    <text evidence="7">The sequence shown here is derived from an EMBL/GenBank/DDBJ whole genome shotgun (WGS) entry which is preliminary data.</text>
</comment>
<dbReference type="InterPro" id="IPR001098">
    <property type="entry name" value="DNA-dir_DNA_pol_A_palm_dom"/>
</dbReference>
<dbReference type="InterPro" id="IPR043502">
    <property type="entry name" value="DNA/RNA_pol_sf"/>
</dbReference>